<keyword evidence="3" id="KW-1185">Reference proteome</keyword>
<gene>
    <name evidence="2" type="ORF">CAP_6566</name>
</gene>
<sequence length="158" mass="16708">MKYFAYGLLAIGGALAAWTVSEPASAATACRDIDTVKESADLNKNTGMGGHVTQHILGMAPPPGMSQQGKTLFKDGEKFGRAWGQYTSITNPKMCTGNSSIQQVFKISGLVDALSCRAVDGAGKCTEYDSFASDTIAFAFINNGGKWILNTAYPVPMP</sequence>
<dbReference type="OrthoDB" id="6025362at2"/>
<dbReference type="RefSeq" id="WP_044247083.1">
    <property type="nucleotide sequence ID" value="NZ_ASRX01000056.1"/>
</dbReference>
<dbReference type="eggNOG" id="ENOG5033ZZB">
    <property type="taxonomic scope" value="Bacteria"/>
</dbReference>
<evidence type="ECO:0008006" key="4">
    <source>
        <dbReference type="Google" id="ProtNLM"/>
    </source>
</evidence>
<feature type="signal peptide" evidence="1">
    <location>
        <begin position="1"/>
        <end position="26"/>
    </location>
</feature>
<evidence type="ECO:0000256" key="1">
    <source>
        <dbReference type="SAM" id="SignalP"/>
    </source>
</evidence>
<name>A0A017T2A6_9BACT</name>
<dbReference type="AlphaFoldDB" id="A0A017T2A6"/>
<proteinExistence type="predicted"/>
<evidence type="ECO:0000313" key="3">
    <source>
        <dbReference type="Proteomes" id="UP000019678"/>
    </source>
</evidence>
<dbReference type="EMBL" id="ASRX01000056">
    <property type="protein sequence ID" value="EYF02676.1"/>
    <property type="molecule type" value="Genomic_DNA"/>
</dbReference>
<keyword evidence="1" id="KW-0732">Signal</keyword>
<protein>
    <recommendedName>
        <fullName evidence="4">Secreted protein</fullName>
    </recommendedName>
</protein>
<feature type="chain" id="PRO_5001496868" description="Secreted protein" evidence="1">
    <location>
        <begin position="27"/>
        <end position="158"/>
    </location>
</feature>
<comment type="caution">
    <text evidence="2">The sequence shown here is derived from an EMBL/GenBank/DDBJ whole genome shotgun (WGS) entry which is preliminary data.</text>
</comment>
<organism evidence="2 3">
    <name type="scientific">Chondromyces apiculatus DSM 436</name>
    <dbReference type="NCBI Taxonomy" id="1192034"/>
    <lineage>
        <taxon>Bacteria</taxon>
        <taxon>Pseudomonadati</taxon>
        <taxon>Myxococcota</taxon>
        <taxon>Polyangia</taxon>
        <taxon>Polyangiales</taxon>
        <taxon>Polyangiaceae</taxon>
        <taxon>Chondromyces</taxon>
    </lineage>
</organism>
<accession>A0A017T2A6</accession>
<evidence type="ECO:0000313" key="2">
    <source>
        <dbReference type="EMBL" id="EYF02676.1"/>
    </source>
</evidence>
<reference evidence="2 3" key="1">
    <citation type="submission" date="2013-05" db="EMBL/GenBank/DDBJ databases">
        <title>Genome assembly of Chondromyces apiculatus DSM 436.</title>
        <authorList>
            <person name="Sharma G."/>
            <person name="Khatri I."/>
            <person name="Kaur C."/>
            <person name="Mayilraj S."/>
            <person name="Subramanian S."/>
        </authorList>
    </citation>
    <scope>NUCLEOTIDE SEQUENCE [LARGE SCALE GENOMIC DNA]</scope>
    <source>
        <strain evidence="2 3">DSM 436</strain>
    </source>
</reference>
<dbReference type="Proteomes" id="UP000019678">
    <property type="component" value="Unassembled WGS sequence"/>
</dbReference>